<protein>
    <submittedName>
        <fullName evidence="3">Phospholipid/cholesterol/gamma-HCH transport system substrate-binding protein</fullName>
    </submittedName>
</protein>
<sequence>MRRTAIRLAALGAVVCAAAGLVYYVASPDSTMTVIAEFTQTDAVFPGNKVTVLGVPTGRITEVDPVGSRVQVVMSLPRGTRIPADAEAWVMSPSVISDRTIELDPGYVDGPVLPDGAVIPVERTHAPLTWDQLTRSVNDLTVALGPNSTDAGAGIGDLLHTTATALDGNGQPFRDAVATISQASSVVAGESGDITALVDSLSILVQTISDNQGTVDSLVDSITVTADQFSAQREDITGALSSLTDVLGQVSALLSAHGAGLTGDIARLGELTGSIATKQEQLKEILDTAPTGFENVANLVDDQGRARVRLDVSANLSQFPATKALCDKLPIPLCQGPGLVNPIEFPPDPEGTDLATILGGGR</sequence>
<dbReference type="Proteomes" id="UP000183407">
    <property type="component" value="Unassembled WGS sequence"/>
</dbReference>
<dbReference type="Pfam" id="PF11887">
    <property type="entry name" value="Mce4_CUP1"/>
    <property type="match status" value="1"/>
</dbReference>
<dbReference type="InterPro" id="IPR024516">
    <property type="entry name" value="Mce_C"/>
</dbReference>
<evidence type="ECO:0000259" key="2">
    <source>
        <dbReference type="Pfam" id="PF11887"/>
    </source>
</evidence>
<gene>
    <name evidence="3" type="ORF">SAMN04490220_4874</name>
</gene>
<feature type="domain" description="Mce/MlaD" evidence="1">
    <location>
        <begin position="32"/>
        <end position="106"/>
    </location>
</feature>
<evidence type="ECO:0000259" key="1">
    <source>
        <dbReference type="Pfam" id="PF02470"/>
    </source>
</evidence>
<proteinExistence type="predicted"/>
<evidence type="ECO:0000313" key="3">
    <source>
        <dbReference type="EMBL" id="SED57332.1"/>
    </source>
</evidence>
<name>A0A1H5BS11_RHOJO</name>
<dbReference type="InterPro" id="IPR052336">
    <property type="entry name" value="MlaD_Phospholipid_Transporter"/>
</dbReference>
<accession>A0A1H5BS11</accession>
<dbReference type="OrthoDB" id="4516955at2"/>
<evidence type="ECO:0000313" key="4">
    <source>
        <dbReference type="Proteomes" id="UP000183407"/>
    </source>
</evidence>
<dbReference type="Pfam" id="PF02470">
    <property type="entry name" value="MlaD"/>
    <property type="match status" value="1"/>
</dbReference>
<dbReference type="PANTHER" id="PTHR33371:SF4">
    <property type="entry name" value="INTERMEMBRANE PHOSPHOLIPID TRANSPORT SYSTEM BINDING PROTEIN MLAD"/>
    <property type="match status" value="1"/>
</dbReference>
<dbReference type="GO" id="GO:0005576">
    <property type="term" value="C:extracellular region"/>
    <property type="evidence" value="ECO:0007669"/>
    <property type="project" value="TreeGrafter"/>
</dbReference>
<dbReference type="AlphaFoldDB" id="A0A1H5BS11"/>
<dbReference type="RefSeq" id="WP_073359128.1">
    <property type="nucleotide sequence ID" value="NZ_FNTL01000004.1"/>
</dbReference>
<feature type="domain" description="Mammalian cell entry C-terminal" evidence="2">
    <location>
        <begin position="112"/>
        <end position="289"/>
    </location>
</feature>
<dbReference type="PANTHER" id="PTHR33371">
    <property type="entry name" value="INTERMEMBRANE PHOSPHOLIPID TRANSPORT SYSTEM BINDING PROTEIN MLAD-RELATED"/>
    <property type="match status" value="1"/>
</dbReference>
<dbReference type="EMBL" id="FNTL01000004">
    <property type="protein sequence ID" value="SED57332.1"/>
    <property type="molecule type" value="Genomic_DNA"/>
</dbReference>
<dbReference type="InterPro" id="IPR003399">
    <property type="entry name" value="Mce/MlaD"/>
</dbReference>
<dbReference type="NCBIfam" id="TIGR00996">
    <property type="entry name" value="Mtu_fam_mce"/>
    <property type="match status" value="1"/>
</dbReference>
<reference evidence="4" key="1">
    <citation type="submission" date="2016-10" db="EMBL/GenBank/DDBJ databases">
        <authorList>
            <person name="Varghese N."/>
        </authorList>
    </citation>
    <scope>NUCLEOTIDE SEQUENCE [LARGE SCALE GENOMIC DNA]</scope>
    <source>
        <strain evidence="4">DSM 44719</strain>
    </source>
</reference>
<organism evidence="3 4">
    <name type="scientific">Rhodococcus jostii</name>
    <dbReference type="NCBI Taxonomy" id="132919"/>
    <lineage>
        <taxon>Bacteria</taxon>
        <taxon>Bacillati</taxon>
        <taxon>Actinomycetota</taxon>
        <taxon>Actinomycetes</taxon>
        <taxon>Mycobacteriales</taxon>
        <taxon>Nocardiaceae</taxon>
        <taxon>Rhodococcus</taxon>
    </lineage>
</organism>
<dbReference type="InterPro" id="IPR005693">
    <property type="entry name" value="Mce"/>
</dbReference>